<name>A0A7X0IBS5_9ACTN</name>
<evidence type="ECO:0000313" key="2">
    <source>
        <dbReference type="Proteomes" id="UP000555564"/>
    </source>
</evidence>
<comment type="caution">
    <text evidence="1">The sequence shown here is derived from an EMBL/GenBank/DDBJ whole genome shotgun (WGS) entry which is preliminary data.</text>
</comment>
<reference evidence="1 2" key="1">
    <citation type="submission" date="2020-08" db="EMBL/GenBank/DDBJ databases">
        <title>Sequencing the genomes of 1000 actinobacteria strains.</title>
        <authorList>
            <person name="Klenk H.-P."/>
        </authorList>
    </citation>
    <scope>NUCLEOTIDE SEQUENCE [LARGE SCALE GENOMIC DNA]</scope>
    <source>
        <strain evidence="1 2">DSM 44936</strain>
    </source>
</reference>
<proteinExistence type="predicted"/>
<evidence type="ECO:0000313" key="1">
    <source>
        <dbReference type="EMBL" id="MBB6472180.1"/>
    </source>
</evidence>
<dbReference type="RefSeq" id="WP_184979274.1">
    <property type="nucleotide sequence ID" value="NZ_BAAALO010000017.1"/>
</dbReference>
<keyword evidence="2" id="KW-1185">Reference proteome</keyword>
<dbReference type="Proteomes" id="UP000555564">
    <property type="component" value="Unassembled WGS sequence"/>
</dbReference>
<dbReference type="EMBL" id="JACHIU010000001">
    <property type="protein sequence ID" value="MBB6472180.1"/>
    <property type="molecule type" value="Genomic_DNA"/>
</dbReference>
<protein>
    <submittedName>
        <fullName evidence="1">Uncharacterized protein</fullName>
    </submittedName>
</protein>
<accession>A0A7X0IBS5</accession>
<organism evidence="1 2">
    <name type="scientific">Sphaerisporangium rubeum</name>
    <dbReference type="NCBI Taxonomy" id="321317"/>
    <lineage>
        <taxon>Bacteria</taxon>
        <taxon>Bacillati</taxon>
        <taxon>Actinomycetota</taxon>
        <taxon>Actinomycetes</taxon>
        <taxon>Streptosporangiales</taxon>
        <taxon>Streptosporangiaceae</taxon>
        <taxon>Sphaerisporangium</taxon>
    </lineage>
</organism>
<dbReference type="AlphaFoldDB" id="A0A7X0IBS5"/>
<sequence>MSADQESPFDHLDALLGAAACELDTSLRAATDMTAMLAGLMAGDDAVSSARRDAVEDVAASVIAMRADVHEMRRDLLLLRMLDRRREDDRLLDRPPDALRDQVQELRDSMVRRAHELVRVLRGTAVPARTVDRGEDLLSALTLDHEVTLAVVSARTLTRTVSILDALGLAPGEYAEIFERFGVLDRIRALAATLDGVKGLNSPLNWAVDLTRAVRLVWRIATDVAGLLGGAGDVVGAAYLLPAWKQILSLVYSLERELARAYPYDLTEELIGDVVRDLIQDVAAIEVDASGLDLHHLDLHEVEVVAGVLWTADTVWPPGITDQVRERSREVAPGTFRVCGRGTEHQIEDHPAPAR</sequence>
<gene>
    <name evidence="1" type="ORF">BJ992_001611</name>
</gene>